<gene>
    <name evidence="9" type="ORF">SAMN05216362_11548</name>
</gene>
<keyword evidence="2" id="KW-0813">Transport</keyword>
<feature type="transmembrane region" description="Helical" evidence="7">
    <location>
        <begin position="159"/>
        <end position="178"/>
    </location>
</feature>
<dbReference type="Gene3D" id="1.20.1250.20">
    <property type="entry name" value="MFS general substrate transporter like domains"/>
    <property type="match status" value="2"/>
</dbReference>
<evidence type="ECO:0000256" key="5">
    <source>
        <dbReference type="ARBA" id="ARBA00022989"/>
    </source>
</evidence>
<evidence type="ECO:0000313" key="10">
    <source>
        <dbReference type="Proteomes" id="UP000199427"/>
    </source>
</evidence>
<feature type="transmembrane region" description="Helical" evidence="7">
    <location>
        <begin position="68"/>
        <end position="88"/>
    </location>
</feature>
<dbReference type="CDD" id="cd17477">
    <property type="entry name" value="MFS_YcaD_like"/>
    <property type="match status" value="1"/>
</dbReference>
<keyword evidence="3" id="KW-1003">Cell membrane</keyword>
<evidence type="ECO:0000256" key="4">
    <source>
        <dbReference type="ARBA" id="ARBA00022692"/>
    </source>
</evidence>
<feature type="transmembrane region" description="Helical" evidence="7">
    <location>
        <begin position="94"/>
        <end position="111"/>
    </location>
</feature>
<proteinExistence type="predicted"/>
<dbReference type="RefSeq" id="WP_091773590.1">
    <property type="nucleotide sequence ID" value="NZ_CAESCL010000017.1"/>
</dbReference>
<dbReference type="InterPro" id="IPR011701">
    <property type="entry name" value="MFS"/>
</dbReference>
<feature type="transmembrane region" description="Helical" evidence="7">
    <location>
        <begin position="360"/>
        <end position="380"/>
    </location>
</feature>
<feature type="transmembrane region" description="Helical" evidence="7">
    <location>
        <begin position="199"/>
        <end position="220"/>
    </location>
</feature>
<dbReference type="InterPro" id="IPR047200">
    <property type="entry name" value="MFS_YcaD-like"/>
</dbReference>
<dbReference type="STRING" id="571933.SAMN05216362_11548"/>
<evidence type="ECO:0000256" key="3">
    <source>
        <dbReference type="ARBA" id="ARBA00022475"/>
    </source>
</evidence>
<dbReference type="PROSITE" id="PS50850">
    <property type="entry name" value="MFS"/>
    <property type="match status" value="1"/>
</dbReference>
<feature type="transmembrane region" description="Helical" evidence="7">
    <location>
        <begin position="44"/>
        <end position="61"/>
    </location>
</feature>
<sequence>MVSPRTRFAILVTIVGISGLSQGMLLPVIAVLLEQSGISSSVNGIHATALYIGILLISPFLEKPLRIYGYKPLILIGGALVFSSLFFFTIWESLWFWFVLRMMIGIGDNILHFGTQTWITTTTDEKHRGRNIAIYGLMFALGFTLGPLMTALIEINPSLPFIISALMCLIAWTLMFFVRNEFPIQEDEMQVTSTRSIGRFIGTIKYAWVAFLAPFAYGFLEASLHGNFPVYAMRIGHDVSMISFIIPCFAAASIISQIPLGMLSDKIGRKKVLSMVLSGGIAIFLIAVAVEHSIIGLFTVFALSGLLVGSLFSLGMSYMTDLLPKSLLPAGNILCGVAFSLGSISGPALSGLYIEYFPGYSFFYVIVGFLLVVLIMILIYSKDPVNSKRHA</sequence>
<evidence type="ECO:0000313" key="9">
    <source>
        <dbReference type="EMBL" id="SEQ49705.1"/>
    </source>
</evidence>
<comment type="subcellular location">
    <subcellularLocation>
        <location evidence="1">Cell membrane</location>
        <topology evidence="1">Multi-pass membrane protein</topology>
    </subcellularLocation>
</comment>
<accession>A0A1H9GHY6</accession>
<keyword evidence="4 7" id="KW-0812">Transmembrane</keyword>
<dbReference type="GO" id="GO:0022857">
    <property type="term" value="F:transmembrane transporter activity"/>
    <property type="evidence" value="ECO:0007669"/>
    <property type="project" value="InterPro"/>
</dbReference>
<dbReference type="GO" id="GO:0005886">
    <property type="term" value="C:plasma membrane"/>
    <property type="evidence" value="ECO:0007669"/>
    <property type="project" value="UniProtKB-SubCell"/>
</dbReference>
<feature type="transmembrane region" description="Helical" evidence="7">
    <location>
        <begin position="7"/>
        <end position="32"/>
    </location>
</feature>
<dbReference type="Pfam" id="PF07690">
    <property type="entry name" value="MFS_1"/>
    <property type="match status" value="1"/>
</dbReference>
<keyword evidence="6 7" id="KW-0472">Membrane</keyword>
<organism evidence="9 10">
    <name type="scientific">Piscibacillus halophilus</name>
    <dbReference type="NCBI Taxonomy" id="571933"/>
    <lineage>
        <taxon>Bacteria</taxon>
        <taxon>Bacillati</taxon>
        <taxon>Bacillota</taxon>
        <taxon>Bacilli</taxon>
        <taxon>Bacillales</taxon>
        <taxon>Bacillaceae</taxon>
        <taxon>Piscibacillus</taxon>
    </lineage>
</organism>
<evidence type="ECO:0000256" key="6">
    <source>
        <dbReference type="ARBA" id="ARBA00023136"/>
    </source>
</evidence>
<dbReference type="SUPFAM" id="SSF103473">
    <property type="entry name" value="MFS general substrate transporter"/>
    <property type="match status" value="1"/>
</dbReference>
<keyword evidence="10" id="KW-1185">Reference proteome</keyword>
<feature type="transmembrane region" description="Helical" evidence="7">
    <location>
        <begin position="330"/>
        <end position="354"/>
    </location>
</feature>
<dbReference type="EMBL" id="FOES01000015">
    <property type="protein sequence ID" value="SEQ49705.1"/>
    <property type="molecule type" value="Genomic_DNA"/>
</dbReference>
<dbReference type="OrthoDB" id="478565at2"/>
<dbReference type="PANTHER" id="PTHR23521:SF2">
    <property type="entry name" value="TRANSPORTER MFS SUPERFAMILY"/>
    <property type="match status" value="1"/>
</dbReference>
<evidence type="ECO:0000256" key="2">
    <source>
        <dbReference type="ARBA" id="ARBA00022448"/>
    </source>
</evidence>
<dbReference type="InterPro" id="IPR020846">
    <property type="entry name" value="MFS_dom"/>
</dbReference>
<feature type="domain" description="Major facilitator superfamily (MFS) profile" evidence="8">
    <location>
        <begin position="7"/>
        <end position="385"/>
    </location>
</feature>
<evidence type="ECO:0000256" key="7">
    <source>
        <dbReference type="SAM" id="Phobius"/>
    </source>
</evidence>
<dbReference type="PANTHER" id="PTHR23521">
    <property type="entry name" value="TRANSPORTER MFS SUPERFAMILY"/>
    <property type="match status" value="1"/>
</dbReference>
<reference evidence="9 10" key="1">
    <citation type="submission" date="2016-10" db="EMBL/GenBank/DDBJ databases">
        <authorList>
            <person name="de Groot N.N."/>
        </authorList>
    </citation>
    <scope>NUCLEOTIDE SEQUENCE [LARGE SCALE GENOMIC DNA]</scope>
    <source>
        <strain evidence="9 10">DSM 21633</strain>
    </source>
</reference>
<protein>
    <submittedName>
        <fullName evidence="9">Predicted arabinose efflux permease, MFS family</fullName>
    </submittedName>
</protein>
<evidence type="ECO:0000259" key="8">
    <source>
        <dbReference type="PROSITE" id="PS50850"/>
    </source>
</evidence>
<keyword evidence="5 7" id="KW-1133">Transmembrane helix</keyword>
<dbReference type="Proteomes" id="UP000199427">
    <property type="component" value="Unassembled WGS sequence"/>
</dbReference>
<dbReference type="InterPro" id="IPR036259">
    <property type="entry name" value="MFS_trans_sf"/>
</dbReference>
<feature type="transmembrane region" description="Helical" evidence="7">
    <location>
        <begin position="132"/>
        <end position="153"/>
    </location>
</feature>
<evidence type="ECO:0000256" key="1">
    <source>
        <dbReference type="ARBA" id="ARBA00004651"/>
    </source>
</evidence>
<feature type="transmembrane region" description="Helical" evidence="7">
    <location>
        <begin position="296"/>
        <end position="318"/>
    </location>
</feature>
<dbReference type="AlphaFoldDB" id="A0A1H9GHY6"/>
<feature type="transmembrane region" description="Helical" evidence="7">
    <location>
        <begin position="240"/>
        <end position="260"/>
    </location>
</feature>
<name>A0A1H9GHY6_9BACI</name>
<feature type="transmembrane region" description="Helical" evidence="7">
    <location>
        <begin position="272"/>
        <end position="290"/>
    </location>
</feature>